<reference evidence="1" key="1">
    <citation type="submission" date="2017-07" db="EMBL/GenBank/DDBJ databases">
        <authorList>
            <person name="Mikheyev A."/>
            <person name="Grau M."/>
        </authorList>
    </citation>
    <scope>NUCLEOTIDE SEQUENCE</scope>
    <source>
        <tissue evidence="1">Venom_gland</tissue>
    </source>
</reference>
<proteinExistence type="predicted"/>
<accession>A0A2D4F8V1</accession>
<evidence type="ECO:0000313" key="1">
    <source>
        <dbReference type="EMBL" id="LAA43882.1"/>
    </source>
</evidence>
<sequence>MASVMLEQPEAHRDCNLWHPLHIVMRPSSVICKHVCKFRVTNSGQFAPMYLRASSSSCVQPLRNRAFSPPQPLTKFWMPSFVTWSHHEILSCSSRGHPSLNAFSDRLVIDVQEARSRCRNFEQNLLRLVHVASVILVQPFRFNTSIFLQFCANVLNALSPTPRHPRRLSFRRNPPHLLEIFSTTRPSMSLWKSNRSMRCQLLPSKARTFHALETCAQRHRVTTSRKENIRRSNSLGSFLLITASSLFENIFFLDESLVVTGQSLLKFSQESVLIQQPISGRRYSFSCLEVYHLVLNTFYNTWLVLVFLSKLKPALSDPVHFPPHG</sequence>
<dbReference type="EMBL" id="IACJ01052656">
    <property type="protein sequence ID" value="LAA43882.1"/>
    <property type="molecule type" value="Transcribed_RNA"/>
</dbReference>
<dbReference type="AlphaFoldDB" id="A0A2D4F8V1"/>
<protein>
    <submittedName>
        <fullName evidence="1">Uncharacterized protein</fullName>
    </submittedName>
</protein>
<name>A0A2D4F8V1_MICCO</name>
<organism evidence="1">
    <name type="scientific">Micrurus corallinus</name>
    <name type="common">Brazilian coral snake</name>
    <dbReference type="NCBI Taxonomy" id="54390"/>
    <lineage>
        <taxon>Eukaryota</taxon>
        <taxon>Metazoa</taxon>
        <taxon>Chordata</taxon>
        <taxon>Craniata</taxon>
        <taxon>Vertebrata</taxon>
        <taxon>Euteleostomi</taxon>
        <taxon>Lepidosauria</taxon>
        <taxon>Squamata</taxon>
        <taxon>Bifurcata</taxon>
        <taxon>Unidentata</taxon>
        <taxon>Episquamata</taxon>
        <taxon>Toxicofera</taxon>
        <taxon>Serpentes</taxon>
        <taxon>Colubroidea</taxon>
        <taxon>Elapidae</taxon>
        <taxon>Elapinae</taxon>
        <taxon>Micrurus</taxon>
    </lineage>
</organism>
<reference evidence="1" key="2">
    <citation type="submission" date="2017-11" db="EMBL/GenBank/DDBJ databases">
        <title>Coralsnake Venomics: Analyses of Venom Gland Transcriptomes and Proteomes of Six Brazilian Taxa.</title>
        <authorList>
            <person name="Aird S.D."/>
            <person name="Jorge da Silva N."/>
            <person name="Qiu L."/>
            <person name="Villar-Briones A."/>
            <person name="Aparecida-Saddi V."/>
            <person name="Campos-Telles M.P."/>
            <person name="Grau M."/>
            <person name="Mikheyev A.S."/>
        </authorList>
    </citation>
    <scope>NUCLEOTIDE SEQUENCE</scope>
    <source>
        <tissue evidence="1">Venom_gland</tissue>
    </source>
</reference>